<dbReference type="KEGG" id="kng:KNAG_0I03020"/>
<evidence type="ECO:0000256" key="1">
    <source>
        <dbReference type="SAM" id="Coils"/>
    </source>
</evidence>
<dbReference type="OrthoDB" id="4067003at2759"/>
<dbReference type="RefSeq" id="XP_022466331.1">
    <property type="nucleotide sequence ID" value="XM_022609990.1"/>
</dbReference>
<protein>
    <recommendedName>
        <fullName evidence="5">Tetratricopeptide SHNi-TPR domain-containing protein</fullName>
    </recommendedName>
</protein>
<evidence type="ECO:0000313" key="4">
    <source>
        <dbReference type="Proteomes" id="UP000006310"/>
    </source>
</evidence>
<gene>
    <name evidence="3" type="primary">KNAG0I03020</name>
    <name evidence="3" type="ordered locus">KNAG_0I03020</name>
</gene>
<accession>J7SAE3</accession>
<dbReference type="AlphaFoldDB" id="J7SAE3"/>
<dbReference type="STRING" id="1071383.J7SAE3"/>
<dbReference type="InterPro" id="IPR011990">
    <property type="entry name" value="TPR-like_helical_dom_sf"/>
</dbReference>
<dbReference type="HOGENOM" id="CLU_897329_0_0_1"/>
<dbReference type="GeneID" id="34527829"/>
<keyword evidence="4" id="KW-1185">Reference proteome</keyword>
<dbReference type="Proteomes" id="UP000006310">
    <property type="component" value="Chromosome 9"/>
</dbReference>
<sequence length="310" mass="35056">MEGQSATTTTATEWREKLEERARRLSAMLRSGEQNVGGILEFAKDLFNYGVKNNSILPQDDDEDDDEEEEGELDDGDDGENDGEDADGDDDDVDNNADGAAPEMDTRLYQFDMEEEEDIDASNDDSHGENSHDDLFAGIFDGNVFERVIDILDSLTPAQVTAMKTQAFLLKGDCHLELEDFNESMRQYLAAIEGEKDLNQMITIYLRLCEAAKWAQHTKYPWFVESAIALLEQRINSDLSADAAADRRLLEDLREDLQDAESANEDIRVKHPEFDSILKRALGQMVQYDEQTEGKAVDLTNLVVKKRKRK</sequence>
<keyword evidence="1" id="KW-0175">Coiled coil</keyword>
<feature type="coiled-coil region" evidence="1">
    <location>
        <begin position="243"/>
        <end position="270"/>
    </location>
</feature>
<name>J7SAE3_HUIN7</name>
<feature type="compositionally biased region" description="Acidic residues" evidence="2">
    <location>
        <begin position="59"/>
        <end position="95"/>
    </location>
</feature>
<reference evidence="3 4" key="1">
    <citation type="journal article" date="2011" name="Proc. Natl. Acad. Sci. U.S.A.">
        <title>Evolutionary erosion of yeast sex chromosomes by mating-type switching accidents.</title>
        <authorList>
            <person name="Gordon J.L."/>
            <person name="Armisen D."/>
            <person name="Proux-Wera E."/>
            <person name="Oheigeartaigh S.S."/>
            <person name="Byrne K.P."/>
            <person name="Wolfe K.H."/>
        </authorList>
    </citation>
    <scope>NUCLEOTIDE SEQUENCE [LARGE SCALE GENOMIC DNA]</scope>
    <source>
        <strain evidence="4">ATCC MYA-139 / BCRC 22969 / CBS 8797 / CCRC 22969 / KCTC 17520 / NBRC 10181 / NCYC 3082</strain>
    </source>
</reference>
<evidence type="ECO:0000313" key="3">
    <source>
        <dbReference type="EMBL" id="CCK72086.1"/>
    </source>
</evidence>
<dbReference type="Gene3D" id="1.25.40.10">
    <property type="entry name" value="Tetratricopeptide repeat domain"/>
    <property type="match status" value="1"/>
</dbReference>
<feature type="region of interest" description="Disordered" evidence="2">
    <location>
        <begin position="52"/>
        <end position="103"/>
    </location>
</feature>
<proteinExistence type="predicted"/>
<evidence type="ECO:0008006" key="5">
    <source>
        <dbReference type="Google" id="ProtNLM"/>
    </source>
</evidence>
<reference evidence="4" key="2">
    <citation type="submission" date="2012-08" db="EMBL/GenBank/DDBJ databases">
        <title>Genome sequence of Kazachstania naganishii.</title>
        <authorList>
            <person name="Gordon J.L."/>
            <person name="Armisen D."/>
            <person name="Proux-Wera E."/>
            <person name="OhEigeartaigh S.S."/>
            <person name="Byrne K.P."/>
            <person name="Wolfe K.H."/>
        </authorList>
    </citation>
    <scope>NUCLEOTIDE SEQUENCE [LARGE SCALE GENOMIC DNA]</scope>
    <source>
        <strain evidence="4">ATCC MYA-139 / BCRC 22969 / CBS 8797 / CCRC 22969 / KCTC 17520 / NBRC 10181 / NCYC 3082</strain>
    </source>
</reference>
<organism evidence="3 4">
    <name type="scientific">Huiozyma naganishii (strain ATCC MYA-139 / BCRC 22969 / CBS 8797 / KCTC 17520 / NBRC 10181 / NCYC 3082 / Yp74L-3)</name>
    <name type="common">Yeast</name>
    <name type="synonym">Kazachstania naganishii</name>
    <dbReference type="NCBI Taxonomy" id="1071383"/>
    <lineage>
        <taxon>Eukaryota</taxon>
        <taxon>Fungi</taxon>
        <taxon>Dikarya</taxon>
        <taxon>Ascomycota</taxon>
        <taxon>Saccharomycotina</taxon>
        <taxon>Saccharomycetes</taxon>
        <taxon>Saccharomycetales</taxon>
        <taxon>Saccharomycetaceae</taxon>
        <taxon>Huiozyma</taxon>
    </lineage>
</organism>
<dbReference type="EMBL" id="HE978322">
    <property type="protein sequence ID" value="CCK72086.1"/>
    <property type="molecule type" value="Genomic_DNA"/>
</dbReference>
<evidence type="ECO:0000256" key="2">
    <source>
        <dbReference type="SAM" id="MobiDB-lite"/>
    </source>
</evidence>